<proteinExistence type="inferred from homology"/>
<dbReference type="GO" id="GO:0003700">
    <property type="term" value="F:DNA-binding transcription factor activity"/>
    <property type="evidence" value="ECO:0007669"/>
    <property type="project" value="InterPro"/>
</dbReference>
<organism evidence="6 7">
    <name type="scientific">Sphingomonas hengshuiensis</name>
    <dbReference type="NCBI Taxonomy" id="1609977"/>
    <lineage>
        <taxon>Bacteria</taxon>
        <taxon>Pseudomonadati</taxon>
        <taxon>Pseudomonadota</taxon>
        <taxon>Alphaproteobacteria</taxon>
        <taxon>Sphingomonadales</taxon>
        <taxon>Sphingomonadaceae</taxon>
        <taxon>Sphingomonas</taxon>
    </lineage>
</organism>
<dbReference type="InterPro" id="IPR036390">
    <property type="entry name" value="WH_DNA-bd_sf"/>
</dbReference>
<evidence type="ECO:0000259" key="5">
    <source>
        <dbReference type="PROSITE" id="PS50931"/>
    </source>
</evidence>
<dbReference type="EMBL" id="CP010836">
    <property type="protein sequence ID" value="AJP71118.1"/>
    <property type="molecule type" value="Genomic_DNA"/>
</dbReference>
<dbReference type="InterPro" id="IPR000847">
    <property type="entry name" value="LysR_HTH_N"/>
</dbReference>
<dbReference type="Pfam" id="PF03466">
    <property type="entry name" value="LysR_substrate"/>
    <property type="match status" value="1"/>
</dbReference>
<keyword evidence="2" id="KW-0805">Transcription regulation</keyword>
<evidence type="ECO:0000256" key="4">
    <source>
        <dbReference type="ARBA" id="ARBA00023163"/>
    </source>
</evidence>
<comment type="similarity">
    <text evidence="1">Belongs to the LysR transcriptional regulatory family.</text>
</comment>
<dbReference type="SUPFAM" id="SSF46785">
    <property type="entry name" value="Winged helix' DNA-binding domain"/>
    <property type="match status" value="1"/>
</dbReference>
<dbReference type="Gene3D" id="1.10.10.10">
    <property type="entry name" value="Winged helix-like DNA-binding domain superfamily/Winged helix DNA-binding domain"/>
    <property type="match status" value="1"/>
</dbReference>
<dbReference type="SUPFAM" id="SSF53850">
    <property type="entry name" value="Periplasmic binding protein-like II"/>
    <property type="match status" value="1"/>
</dbReference>
<dbReference type="KEGG" id="sphi:TS85_03685"/>
<dbReference type="GO" id="GO:0003677">
    <property type="term" value="F:DNA binding"/>
    <property type="evidence" value="ECO:0007669"/>
    <property type="project" value="UniProtKB-KW"/>
</dbReference>
<gene>
    <name evidence="6" type="ORF">TS85_03685</name>
</gene>
<dbReference type="Gene3D" id="3.40.190.290">
    <property type="match status" value="1"/>
</dbReference>
<keyword evidence="3" id="KW-0238">DNA-binding</keyword>
<reference evidence="6 7" key="1">
    <citation type="journal article" date="2015" name="Int. J. Syst. Evol. Microbiol.">
        <title>Sphingomonas hengshuiensis sp. nov., isolated from lake wetland.</title>
        <authorList>
            <person name="Wei S."/>
            <person name="Wang T."/>
            <person name="Liu H."/>
            <person name="Zhang C."/>
            <person name="Guo J."/>
            <person name="Wang Q."/>
            <person name="Liang K."/>
            <person name="Zhang Z."/>
        </authorList>
    </citation>
    <scope>NUCLEOTIDE SEQUENCE [LARGE SCALE GENOMIC DNA]</scope>
    <source>
        <strain evidence="6 7">WHSC-8</strain>
    </source>
</reference>
<dbReference type="OrthoDB" id="5297263at2"/>
<evidence type="ECO:0000313" key="6">
    <source>
        <dbReference type="EMBL" id="AJP71118.1"/>
    </source>
</evidence>
<accession>A0A7U4J6F8</accession>
<reference evidence="6 7" key="2">
    <citation type="submission" date="2015-02" db="EMBL/GenBank/DDBJ databases">
        <title>The complete genome of Sphingomonas hengshuiensis sp. WHSC-8 isolated from soil of Hengshui Lake.</title>
        <authorList>
            <person name="Wei S."/>
            <person name="Guo J."/>
            <person name="Su C."/>
            <person name="Wu R."/>
            <person name="Zhang Z."/>
            <person name="Liang K."/>
            <person name="Li H."/>
            <person name="Wang T."/>
            <person name="Liu H."/>
            <person name="Zhang C."/>
            <person name="Li Z."/>
            <person name="Wang Q."/>
            <person name="Meng J."/>
        </authorList>
    </citation>
    <scope>NUCLEOTIDE SEQUENCE [LARGE SCALE GENOMIC DNA]</scope>
    <source>
        <strain evidence="6 7">WHSC-8</strain>
    </source>
</reference>
<protein>
    <submittedName>
        <fullName evidence="6">LysR family transcriptional regulator</fullName>
    </submittedName>
</protein>
<feature type="domain" description="HTH lysR-type" evidence="5">
    <location>
        <begin position="1"/>
        <end position="58"/>
    </location>
</feature>
<dbReference type="Proteomes" id="UP000032300">
    <property type="component" value="Chromosome"/>
</dbReference>
<dbReference type="RefSeq" id="WP_044330493.1">
    <property type="nucleotide sequence ID" value="NZ_CP010836.1"/>
</dbReference>
<evidence type="ECO:0000256" key="1">
    <source>
        <dbReference type="ARBA" id="ARBA00009437"/>
    </source>
</evidence>
<dbReference type="PANTHER" id="PTHR30419">
    <property type="entry name" value="HTH-TYPE TRANSCRIPTIONAL REGULATOR YBHD"/>
    <property type="match status" value="1"/>
</dbReference>
<evidence type="ECO:0000256" key="2">
    <source>
        <dbReference type="ARBA" id="ARBA00023015"/>
    </source>
</evidence>
<dbReference type="InterPro" id="IPR005119">
    <property type="entry name" value="LysR_subst-bd"/>
</dbReference>
<dbReference type="AlphaFoldDB" id="A0A7U4J6F8"/>
<evidence type="ECO:0000256" key="3">
    <source>
        <dbReference type="ARBA" id="ARBA00023125"/>
    </source>
</evidence>
<dbReference type="Pfam" id="PF00126">
    <property type="entry name" value="HTH_1"/>
    <property type="match status" value="1"/>
</dbReference>
<dbReference type="InterPro" id="IPR050950">
    <property type="entry name" value="HTH-type_LysR_regulators"/>
</dbReference>
<dbReference type="PROSITE" id="PS50931">
    <property type="entry name" value="HTH_LYSR"/>
    <property type="match status" value="1"/>
</dbReference>
<dbReference type="InterPro" id="IPR036388">
    <property type="entry name" value="WH-like_DNA-bd_sf"/>
</dbReference>
<dbReference type="GO" id="GO:0005829">
    <property type="term" value="C:cytosol"/>
    <property type="evidence" value="ECO:0007669"/>
    <property type="project" value="TreeGrafter"/>
</dbReference>
<keyword evidence="4" id="KW-0804">Transcription</keyword>
<name>A0A7U4J6F8_9SPHN</name>
<evidence type="ECO:0000313" key="7">
    <source>
        <dbReference type="Proteomes" id="UP000032300"/>
    </source>
</evidence>
<keyword evidence="7" id="KW-1185">Reference proteome</keyword>
<sequence>MLSRFTLYFDEVAKRGSIRRASEYLNIAPSAVDRQILRMEEKLGVALFDRTSQGLRLTAAGELMIGVVRRWRRDLRNLEVRIDELRGLRRGEVTIALAEGSGELVTRNLLSFGSRYPGIVYRLHIAGSQAVVDMVLRGEVDIGLTFNPPERHELRVERALIYQVGAVVPAGHPLAGRSEITLDECAEYSLVGPDEGHSLRAVLDRAWAANVGGSPRFAASVNSVELIKALVLGGMGVGLLTPIDIVAEAEQGLLHFVPLTGGRIPLSVLSVISASGRQLSTVASLLLQHLALAMRDEPAPHVG</sequence>
<dbReference type="PANTHER" id="PTHR30419:SF8">
    <property type="entry name" value="NITROGEN ASSIMILATION TRANSCRIPTIONAL ACTIVATOR-RELATED"/>
    <property type="match status" value="1"/>
</dbReference>